<name>A0A5J9SBZ0_9POAL</name>
<dbReference type="PANTHER" id="PTHR32278">
    <property type="entry name" value="F-BOX DOMAIN-CONTAINING PROTEIN"/>
    <property type="match status" value="1"/>
</dbReference>
<protein>
    <recommendedName>
        <fullName evidence="3">F-box domain-containing protein</fullName>
    </recommendedName>
</protein>
<accession>A0A5J9SBZ0</accession>
<dbReference type="OrthoDB" id="1927826at2759"/>
<dbReference type="Proteomes" id="UP000324897">
    <property type="component" value="Unassembled WGS sequence"/>
</dbReference>
<gene>
    <name evidence="1" type="ORF">EJB05_58023</name>
</gene>
<dbReference type="Pfam" id="PF14299">
    <property type="entry name" value="PP2"/>
    <property type="match status" value="1"/>
</dbReference>
<sequence>MAHAADSDAVWSCFLPSDLPPLAYGELDPAPPSKKALFTRLSDSPVLLADGLVSMWLDRESGAKCFMLSARALYIVWVDTPQYWRWISLTNSRFAEAAKLRDVCWLEIRGKMHSQMLSQNTKYAAYMVFKIHDEHYGLDFPLQEAAVSIGVNRSSRQACLLGYDNADDEEEMPENYRSIMLRIRRFRRSTRRVPPPEAHVQLPQKRADGWMELEMGEFCNEGGDDGEVSISLTETRGGNWKKGLIVHGIEIRAKK</sequence>
<keyword evidence="2" id="KW-1185">Reference proteome</keyword>
<comment type="caution">
    <text evidence="1">The sequence shown here is derived from an EMBL/GenBank/DDBJ whole genome shotgun (WGS) entry which is preliminary data.</text>
</comment>
<evidence type="ECO:0000313" key="1">
    <source>
        <dbReference type="EMBL" id="TVT96750.1"/>
    </source>
</evidence>
<dbReference type="EMBL" id="RWGY01001131">
    <property type="protein sequence ID" value="TVT96750.1"/>
    <property type="molecule type" value="Genomic_DNA"/>
</dbReference>
<dbReference type="AlphaFoldDB" id="A0A5J9SBZ0"/>
<feature type="non-terminal residue" evidence="1">
    <location>
        <position position="1"/>
    </location>
</feature>
<organism evidence="1 2">
    <name type="scientific">Eragrostis curvula</name>
    <name type="common">weeping love grass</name>
    <dbReference type="NCBI Taxonomy" id="38414"/>
    <lineage>
        <taxon>Eukaryota</taxon>
        <taxon>Viridiplantae</taxon>
        <taxon>Streptophyta</taxon>
        <taxon>Embryophyta</taxon>
        <taxon>Tracheophyta</taxon>
        <taxon>Spermatophyta</taxon>
        <taxon>Magnoliopsida</taxon>
        <taxon>Liliopsida</taxon>
        <taxon>Poales</taxon>
        <taxon>Poaceae</taxon>
        <taxon>PACMAD clade</taxon>
        <taxon>Chloridoideae</taxon>
        <taxon>Eragrostideae</taxon>
        <taxon>Eragrostidinae</taxon>
        <taxon>Eragrostis</taxon>
    </lineage>
</organism>
<evidence type="ECO:0008006" key="3">
    <source>
        <dbReference type="Google" id="ProtNLM"/>
    </source>
</evidence>
<dbReference type="InterPro" id="IPR025886">
    <property type="entry name" value="PP2-like"/>
</dbReference>
<proteinExistence type="predicted"/>
<reference evidence="1 2" key="1">
    <citation type="journal article" date="2019" name="Sci. Rep.">
        <title>A high-quality genome of Eragrostis curvula grass provides insights into Poaceae evolution and supports new strategies to enhance forage quality.</title>
        <authorList>
            <person name="Carballo J."/>
            <person name="Santos B.A.C.M."/>
            <person name="Zappacosta D."/>
            <person name="Garbus I."/>
            <person name="Selva J.P."/>
            <person name="Gallo C.A."/>
            <person name="Diaz A."/>
            <person name="Albertini E."/>
            <person name="Caccamo M."/>
            <person name="Echenique V."/>
        </authorList>
    </citation>
    <scope>NUCLEOTIDE SEQUENCE [LARGE SCALE GENOMIC DNA]</scope>
    <source>
        <strain evidence="2">cv. Victoria</strain>
        <tissue evidence="1">Leaf</tissue>
    </source>
</reference>
<dbReference type="PANTHER" id="PTHR32278:SF111">
    <property type="entry name" value="F-BOX PROTEIN PP2-B12-RELATED"/>
    <property type="match status" value="1"/>
</dbReference>
<dbReference type="Gramene" id="TVT96750">
    <property type="protein sequence ID" value="TVT96750"/>
    <property type="gene ID" value="EJB05_58023"/>
</dbReference>
<evidence type="ECO:0000313" key="2">
    <source>
        <dbReference type="Proteomes" id="UP000324897"/>
    </source>
</evidence>